<dbReference type="Gene3D" id="2.70.50.50">
    <property type="entry name" value="chitin-binding protein cbp21"/>
    <property type="match status" value="1"/>
</dbReference>
<dbReference type="CDD" id="cd21177">
    <property type="entry name" value="LPMO_AA10"/>
    <property type="match status" value="1"/>
</dbReference>
<dbReference type="PANTHER" id="PTHR34823">
    <property type="entry name" value="GLCNAC-BINDING PROTEIN A"/>
    <property type="match status" value="1"/>
</dbReference>
<organism evidence="3 4">
    <name type="scientific">Bacillus pumilus</name>
    <name type="common">Bacillus mesentericus</name>
    <dbReference type="NCBI Taxonomy" id="1408"/>
    <lineage>
        <taxon>Bacteria</taxon>
        <taxon>Bacillati</taxon>
        <taxon>Bacillota</taxon>
        <taxon>Bacilli</taxon>
        <taxon>Bacillales</taxon>
        <taxon>Bacillaceae</taxon>
        <taxon>Bacillus</taxon>
    </lineage>
</organism>
<evidence type="ECO:0000256" key="1">
    <source>
        <dbReference type="ARBA" id="ARBA00022729"/>
    </source>
</evidence>
<comment type="caution">
    <text evidence="3">The sequence shown here is derived from an EMBL/GenBank/DDBJ whole genome shotgun (WGS) entry which is preliminary data.</text>
</comment>
<dbReference type="InterPro" id="IPR051024">
    <property type="entry name" value="GlcNAc_Chitin_IntDeg"/>
</dbReference>
<gene>
    <name evidence="3" type="ORF">CTV99_09405</name>
</gene>
<proteinExistence type="predicted"/>
<dbReference type="AlphaFoldDB" id="A0A2G8IU73"/>
<evidence type="ECO:0000313" key="4">
    <source>
        <dbReference type="Proteomes" id="UP000230768"/>
    </source>
</evidence>
<dbReference type="InterPro" id="IPR014756">
    <property type="entry name" value="Ig_E-set"/>
</dbReference>
<dbReference type="EMBL" id="PEKP01000010">
    <property type="protein sequence ID" value="PIK27037.1"/>
    <property type="molecule type" value="Genomic_DNA"/>
</dbReference>
<name>A0A2G8IU73_BACPU</name>
<reference evidence="3 4" key="1">
    <citation type="submission" date="2017-11" db="EMBL/GenBank/DDBJ databases">
        <title>Draft genome sequence of Bacillus pumilus 51_5il from lake Gorkoye (Russia: Novosibirsk region).</title>
        <authorList>
            <person name="Shipova A.A."/>
            <person name="Rozanov A.S."/>
            <person name="Bryanskaya A.V."/>
            <person name="Peltek S.E."/>
        </authorList>
    </citation>
    <scope>NUCLEOTIDE SEQUENCE [LARGE SCALE GENOMIC DNA]</scope>
    <source>
        <strain evidence="3 4">51_5il</strain>
    </source>
</reference>
<dbReference type="Proteomes" id="UP000230768">
    <property type="component" value="Unassembled WGS sequence"/>
</dbReference>
<accession>A0A2G8IU73</accession>
<sequence length="226" mass="25280">MVAYIFSLHQYPSQHCEKRGDCNVYCLPKTTFSTAFILAAGLLWMSIVPQQAFAHGFIEKPGSRAALCSEAFGFLNLNCGSVMYEPQSLEAKKGFPHSGPADGQIASAGGLFGGILDQQSENRWFKHIMTGGEHTFTWTYTAPHNTSQWHYYITKKGWDPDKPLKRADFELIGAVPHDGSPASRNLSHHIYIPEDRLGYHVILAVWDVVDTENAFYQVIDVDLVNK</sequence>
<dbReference type="Pfam" id="PF03067">
    <property type="entry name" value="LPMO_10"/>
    <property type="match status" value="1"/>
</dbReference>
<evidence type="ECO:0000313" key="3">
    <source>
        <dbReference type="EMBL" id="PIK27037.1"/>
    </source>
</evidence>
<dbReference type="SUPFAM" id="SSF81296">
    <property type="entry name" value="E set domains"/>
    <property type="match status" value="1"/>
</dbReference>
<feature type="domain" description="Chitin-binding type-4" evidence="2">
    <location>
        <begin position="55"/>
        <end position="221"/>
    </location>
</feature>
<protein>
    <submittedName>
        <fullName evidence="3">Chitin-binding protein</fullName>
    </submittedName>
</protein>
<evidence type="ECO:0000259" key="2">
    <source>
        <dbReference type="Pfam" id="PF03067"/>
    </source>
</evidence>
<keyword evidence="1" id="KW-0732">Signal</keyword>
<dbReference type="InterPro" id="IPR004302">
    <property type="entry name" value="Cellulose/chitin-bd_N"/>
</dbReference>
<dbReference type="PANTHER" id="PTHR34823:SF1">
    <property type="entry name" value="CHITIN-BINDING TYPE-4 DOMAIN-CONTAINING PROTEIN"/>
    <property type="match status" value="1"/>
</dbReference>